<protein>
    <submittedName>
        <fullName evidence="4">Aminotransferase</fullName>
    </submittedName>
</protein>
<sequence>MAAFAEGVPSFADGLPRPNVTIDEVRRLAAELYGVSGEVRELGSQQDRNFLFTESASATEAHGRRVLFKISNRTVRRDEIEAQNEAMRRMHAAGHPSPAPLPSVNRRDIETADVDGAAHSIRLLTFVEGTPLIDFEHFSADTIASMGALVGTVAATLAGFEHPGLDRELQWDLRLGEQLVEELIDHVADPERRAFMLGALEDITASLAPLKGELPLQAIHGDLTDDNLVATAGALGRPELSGIIDFGDVGTGWRVAELAVACTAVFHHDPARPLAVLPLIRAFDEVVPLTDAEIDALWPLIVLRGATLVVSGLQQVAIDEGNDYAEAALEREWTIFAVPAALDSRVATAAIRRALGRPVAPGPATTSRDATLLDAELARRTRIITLDHTSTALRDGSWLGDEGAEAEAQLLLLAARTGGVAATRFGEPRLTRSVGVAHDAPVNVATGIELYSTAGLALTAPFAGLVSSAEGHVTLTDGARTLVIAGARGLIEGRSLEGESAAVPTRVDEGDPFAEIDGWAHASLQLGEVSAPDAAAVPVPRFVTAEEFPAWLAVLGDPSELIGLAPSEARAEGAGADETLRARLDTYAPLQGHYYAHPPQFERGWREMLIDTEGRHYLDMVNNVTALGHGHPVLADAVAQQWRMLNTNSRFNYASVAELSARLLETLPDGFDTVLLVNSGTEAVDLALRLTKAFTGRDDVACVEESYHGWSYAADAVSTSTSDNPLAAELRAPWVHAFDAPNAYRGTHRGEDAGQRYAADAVAELERLAAAGTPVGTFIAEPRNGNAGAIEVPTAYLSAVYEAVRAGGGVVISDEVQVGYGRQGDVFWGFEQHAGPGGEPIVPDVVTVAKAMGNGHPLGAVITRSEIAQALADQGTFFSSAGGSTLSARLGVTVLDIMRDDRLQENAREVGGYLREQLLGLAERQPLIGAIHGRGLYQGIELVRDRETLEPAAAETLALCDRMLAIGIVVQPTGDRGNVLKVKPPLCFTKESADTFVAALDEVLTRGL</sequence>
<feature type="domain" description="Aminoglycoside phosphotransferase" evidence="3">
    <location>
        <begin position="41"/>
        <end position="275"/>
    </location>
</feature>
<dbReference type="Pfam" id="PF01636">
    <property type="entry name" value="APH"/>
    <property type="match status" value="1"/>
</dbReference>
<dbReference type="NCBIfam" id="NF004800">
    <property type="entry name" value="PRK06149.1"/>
    <property type="match status" value="1"/>
</dbReference>
<dbReference type="SUPFAM" id="SSF56112">
    <property type="entry name" value="Protein kinase-like (PK-like)"/>
    <property type="match status" value="1"/>
</dbReference>
<dbReference type="OrthoDB" id="9801834at2"/>
<evidence type="ECO:0000313" key="5">
    <source>
        <dbReference type="Proteomes" id="UP000490386"/>
    </source>
</evidence>
<dbReference type="Pfam" id="PF00202">
    <property type="entry name" value="Aminotran_3"/>
    <property type="match status" value="1"/>
</dbReference>
<dbReference type="InterPro" id="IPR015421">
    <property type="entry name" value="PyrdxlP-dep_Trfase_major"/>
</dbReference>
<keyword evidence="4" id="KW-0032">Aminotransferase</keyword>
<dbReference type="InterPro" id="IPR005814">
    <property type="entry name" value="Aminotrans_3"/>
</dbReference>
<reference evidence="4 5" key="1">
    <citation type="submission" date="2019-09" db="EMBL/GenBank/DDBJ databases">
        <title>Phylogeny of genus Pseudoclavibacter and closely related genus.</title>
        <authorList>
            <person name="Li Y."/>
        </authorList>
    </citation>
    <scope>NUCLEOTIDE SEQUENCE [LARGE SCALE GENOMIC DNA]</scope>
    <source>
        <strain evidence="4 5">THG-MD12</strain>
    </source>
</reference>
<dbReference type="SUPFAM" id="SSF53383">
    <property type="entry name" value="PLP-dependent transferases"/>
    <property type="match status" value="1"/>
</dbReference>
<dbReference type="InterPro" id="IPR002575">
    <property type="entry name" value="Aminoglycoside_PTrfase"/>
</dbReference>
<proteinExistence type="inferred from homology"/>
<organism evidence="4 5">
    <name type="scientific">Pseudoclavibacter terrae</name>
    <dbReference type="NCBI Taxonomy" id="1530195"/>
    <lineage>
        <taxon>Bacteria</taxon>
        <taxon>Bacillati</taxon>
        <taxon>Actinomycetota</taxon>
        <taxon>Actinomycetes</taxon>
        <taxon>Micrococcales</taxon>
        <taxon>Microbacteriaceae</taxon>
        <taxon>Pseudoclavibacter</taxon>
    </lineage>
</organism>
<dbReference type="RefSeq" id="WP_151424238.1">
    <property type="nucleotide sequence ID" value="NZ_WBJX01000004.1"/>
</dbReference>
<gene>
    <name evidence="4" type="ORF">F8O03_13095</name>
</gene>
<keyword evidence="2" id="KW-0663">Pyridoxal phosphate</keyword>
<dbReference type="PANTHER" id="PTHR45688:SF13">
    <property type="entry name" value="ALANINE--GLYOXYLATE AMINOTRANSFERASE 2-LIKE"/>
    <property type="match status" value="1"/>
</dbReference>
<evidence type="ECO:0000313" key="4">
    <source>
        <dbReference type="EMBL" id="KAB1637211.1"/>
    </source>
</evidence>
<dbReference type="PANTHER" id="PTHR45688">
    <property type="match status" value="1"/>
</dbReference>
<keyword evidence="5" id="KW-1185">Reference proteome</keyword>
<evidence type="ECO:0000256" key="2">
    <source>
        <dbReference type="ARBA" id="ARBA00022898"/>
    </source>
</evidence>
<accession>A0A7J5B0B6</accession>
<dbReference type="InterPro" id="IPR015422">
    <property type="entry name" value="PyrdxlP-dep_Trfase_small"/>
</dbReference>
<name>A0A7J5B0B6_9MICO</name>
<dbReference type="Gene3D" id="3.90.1200.10">
    <property type="match status" value="1"/>
</dbReference>
<keyword evidence="4" id="KW-0808">Transferase</keyword>
<comment type="caution">
    <text evidence="4">The sequence shown here is derived from an EMBL/GenBank/DDBJ whole genome shotgun (WGS) entry which is preliminary data.</text>
</comment>
<evidence type="ECO:0000259" key="3">
    <source>
        <dbReference type="Pfam" id="PF01636"/>
    </source>
</evidence>
<dbReference type="AlphaFoldDB" id="A0A7J5B0B6"/>
<dbReference type="Proteomes" id="UP000490386">
    <property type="component" value="Unassembled WGS sequence"/>
</dbReference>
<dbReference type="EMBL" id="WBJX01000004">
    <property type="protein sequence ID" value="KAB1637211.1"/>
    <property type="molecule type" value="Genomic_DNA"/>
</dbReference>
<dbReference type="GO" id="GO:0008483">
    <property type="term" value="F:transaminase activity"/>
    <property type="evidence" value="ECO:0007669"/>
    <property type="project" value="UniProtKB-KW"/>
</dbReference>
<dbReference type="Gene3D" id="3.90.1150.10">
    <property type="entry name" value="Aspartate Aminotransferase, domain 1"/>
    <property type="match status" value="1"/>
</dbReference>
<dbReference type="CDD" id="cd00610">
    <property type="entry name" value="OAT_like"/>
    <property type="match status" value="1"/>
</dbReference>
<dbReference type="InterPro" id="IPR011009">
    <property type="entry name" value="Kinase-like_dom_sf"/>
</dbReference>
<dbReference type="Gene3D" id="3.40.640.10">
    <property type="entry name" value="Type I PLP-dependent aspartate aminotransferase-like (Major domain)"/>
    <property type="match status" value="1"/>
</dbReference>
<evidence type="ECO:0000256" key="1">
    <source>
        <dbReference type="ARBA" id="ARBA00008954"/>
    </source>
</evidence>
<dbReference type="InterPro" id="IPR015424">
    <property type="entry name" value="PyrdxlP-dep_Trfase"/>
</dbReference>
<dbReference type="GO" id="GO:0030170">
    <property type="term" value="F:pyridoxal phosphate binding"/>
    <property type="evidence" value="ECO:0007669"/>
    <property type="project" value="InterPro"/>
</dbReference>
<comment type="similarity">
    <text evidence="1">Belongs to the class-III pyridoxal-phosphate-dependent aminotransferase family.</text>
</comment>